<feature type="domain" description="SGNH hydrolase-type esterase" evidence="1">
    <location>
        <begin position="52"/>
        <end position="227"/>
    </location>
</feature>
<accession>A0A1H0NXS8</accession>
<evidence type="ECO:0000313" key="3">
    <source>
        <dbReference type="Proteomes" id="UP000199088"/>
    </source>
</evidence>
<proteinExistence type="predicted"/>
<dbReference type="Proteomes" id="UP000199088">
    <property type="component" value="Unassembled WGS sequence"/>
</dbReference>
<dbReference type="EMBL" id="FNIR01000009">
    <property type="protein sequence ID" value="SDO97471.1"/>
    <property type="molecule type" value="Genomic_DNA"/>
</dbReference>
<dbReference type="InterPro" id="IPR013830">
    <property type="entry name" value="SGNH_hydro"/>
</dbReference>
<dbReference type="CDD" id="cd00229">
    <property type="entry name" value="SGNH_hydrolase"/>
    <property type="match status" value="1"/>
</dbReference>
<evidence type="ECO:0000259" key="1">
    <source>
        <dbReference type="Pfam" id="PF13472"/>
    </source>
</evidence>
<dbReference type="SUPFAM" id="SSF52266">
    <property type="entry name" value="SGNH hydrolase"/>
    <property type="match status" value="1"/>
</dbReference>
<gene>
    <name evidence="2" type="ORF">SAMN05660199_02902</name>
</gene>
<organism evidence="2 3">
    <name type="scientific">Klenkia soli</name>
    <dbReference type="NCBI Taxonomy" id="1052260"/>
    <lineage>
        <taxon>Bacteria</taxon>
        <taxon>Bacillati</taxon>
        <taxon>Actinomycetota</taxon>
        <taxon>Actinomycetes</taxon>
        <taxon>Geodermatophilales</taxon>
        <taxon>Geodermatophilaceae</taxon>
        <taxon>Klenkia</taxon>
    </lineage>
</organism>
<dbReference type="InterPro" id="IPR036514">
    <property type="entry name" value="SGNH_hydro_sf"/>
</dbReference>
<dbReference type="RefSeq" id="WP_165617601.1">
    <property type="nucleotide sequence ID" value="NZ_FNIR01000009.1"/>
</dbReference>
<dbReference type="InterPro" id="IPR053140">
    <property type="entry name" value="GDSL_Rv0518-like"/>
</dbReference>
<protein>
    <submittedName>
        <fullName evidence="2">Lysophospholipase L1</fullName>
    </submittedName>
</protein>
<dbReference type="Pfam" id="PF13472">
    <property type="entry name" value="Lipase_GDSL_2"/>
    <property type="match status" value="1"/>
</dbReference>
<dbReference type="Gene3D" id="3.40.50.1110">
    <property type="entry name" value="SGNH hydrolase"/>
    <property type="match status" value="1"/>
</dbReference>
<evidence type="ECO:0000313" key="2">
    <source>
        <dbReference type="EMBL" id="SDO97471.1"/>
    </source>
</evidence>
<reference evidence="3" key="1">
    <citation type="submission" date="2016-10" db="EMBL/GenBank/DDBJ databases">
        <authorList>
            <person name="Varghese N."/>
            <person name="Submissions S."/>
        </authorList>
    </citation>
    <scope>NUCLEOTIDE SEQUENCE [LARGE SCALE GENOMIC DNA]</scope>
    <source>
        <strain evidence="3">DSM 45843</strain>
    </source>
</reference>
<dbReference type="PANTHER" id="PTHR43784">
    <property type="entry name" value="GDSL-LIKE LIPASE/ACYLHYDROLASE, PUTATIVE (AFU_ORTHOLOGUE AFUA_2G00820)-RELATED"/>
    <property type="match status" value="1"/>
</dbReference>
<dbReference type="AlphaFoldDB" id="A0A1H0NXS8"/>
<dbReference type="PANTHER" id="PTHR43784:SF2">
    <property type="entry name" value="GDSL-LIKE LIPASE_ACYLHYDROLASE, PUTATIVE (AFU_ORTHOLOGUE AFUA_2G00820)-RELATED"/>
    <property type="match status" value="1"/>
</dbReference>
<keyword evidence="3" id="KW-1185">Reference proteome</keyword>
<name>A0A1H0NXS8_9ACTN</name>
<dbReference type="STRING" id="1052260.SAMN05660199_02902"/>
<sequence>MLPVLVVVVVCLVSIGLAAVALFRVPVAPPGEFRASAATDDGAGDRRPVALFVGDSFTAGVGASASNRAWSCVAAQTLDWVCNRDAEGGTGFVNDGRSNQPDFSPLPDRLDATAATYLADVVVIDAGRNDMQVDPTEVGAVADAYLARVRERWPDAALVLIRPAFLGQVSGPDDVWGQTILAQWDELAARYGGVVLDPIAEQWVAPEEVDGFLSEDGVHPNDAGHERLAERFVADVRRMGLADPPVTDRGPA</sequence>